<reference evidence="1 2" key="1">
    <citation type="submission" date="2016-10" db="EMBL/GenBank/DDBJ databases">
        <authorList>
            <person name="de Groot N.N."/>
        </authorList>
    </citation>
    <scope>NUCLEOTIDE SEQUENCE [LARGE SCALE GENOMIC DNA]</scope>
    <source>
        <strain evidence="1 2">DSM 15283</strain>
    </source>
</reference>
<evidence type="ECO:0000313" key="1">
    <source>
        <dbReference type="EMBL" id="SFM81158.1"/>
    </source>
</evidence>
<accession>A0A1I4TWK8</accession>
<evidence type="ECO:0000313" key="2">
    <source>
        <dbReference type="Proteomes" id="UP000199144"/>
    </source>
</evidence>
<dbReference type="RefSeq" id="WP_093097267.1">
    <property type="nucleotide sequence ID" value="NZ_FOTQ01000024.1"/>
</dbReference>
<dbReference type="EMBL" id="FOTQ01000024">
    <property type="protein sequence ID" value="SFM81158.1"/>
    <property type="molecule type" value="Genomic_DNA"/>
</dbReference>
<sequence length="206" mass="23031">MPKTNPILLRLTEALTTQKMPKTNPILLRLTEAFEASAKEFSTENGRLSRLSEVMATQALEPRHALLDHIWVDFKADSGVVASVEPVPSEGCRIQLMDRGTSPWFSFSYILSVEALRSSRFLGLLIRGRAEGVAAFRPCLRYLLPDGFKDSFARNVILLEPDAEDQISFIRTDPQLVNEAVGAEVLFFFEGVNFDVTLSNVENLNI</sequence>
<gene>
    <name evidence="1" type="ORF">SAMN04488042_1247</name>
</gene>
<dbReference type="Proteomes" id="UP000199144">
    <property type="component" value="Unassembled WGS sequence"/>
</dbReference>
<keyword evidence="2" id="KW-1185">Reference proteome</keyword>
<dbReference type="AlphaFoldDB" id="A0A1I4TWK8"/>
<dbReference type="OrthoDB" id="7833578at2"/>
<name>A0A1I4TWK8_9RHOB</name>
<organism evidence="1 2">
    <name type="scientific">Shimia aestuarii</name>
    <dbReference type="NCBI Taxonomy" id="254406"/>
    <lineage>
        <taxon>Bacteria</taxon>
        <taxon>Pseudomonadati</taxon>
        <taxon>Pseudomonadota</taxon>
        <taxon>Alphaproteobacteria</taxon>
        <taxon>Rhodobacterales</taxon>
        <taxon>Roseobacteraceae</taxon>
    </lineage>
</organism>
<proteinExistence type="predicted"/>
<dbReference type="STRING" id="254406.SAMN04488042_1247"/>
<protein>
    <submittedName>
        <fullName evidence="1">Uncharacterized protein</fullName>
    </submittedName>
</protein>